<keyword evidence="2" id="KW-0732">Signal</keyword>
<feature type="region of interest" description="Disordered" evidence="1">
    <location>
        <begin position="311"/>
        <end position="343"/>
    </location>
</feature>
<feature type="chain" id="PRO_5015068977" description="Peptidase S1 domain-containing protein" evidence="2">
    <location>
        <begin position="21"/>
        <end position="376"/>
    </location>
</feature>
<dbReference type="SUPFAM" id="SSF50494">
    <property type="entry name" value="Trypsin-like serine proteases"/>
    <property type="match status" value="1"/>
</dbReference>
<dbReference type="Pfam" id="PF00089">
    <property type="entry name" value="Trypsin"/>
    <property type="match status" value="1"/>
</dbReference>
<sequence>MKCFLPCLFISAISIQPTYCTGDSNTKNNLFKSNDASITQSSVNSALTPASFLASLNYLDSNNINIRACSATIISPRVLVTNDLCVTLLESRFGKGTINIIAGSIDRFLPTANYTGTFLSKVVVDTYSKLSFLILDTPLTFNSTIKSIPLTSRSVNPGYSAIFLNSAVNSTAPISTIKFVDNSVCQNSYSSYDPSKANMICVSNPKKTDCDNYVGGDPILVYTSSNKLALAGIYGDYSYNNTKMDCTINDSPLLSNNLIDYLAYMSIASNMTVSQLVTSETLLNNAIDNGPKPLIYNSLSKLMEKLNTENNINSANSTNSAPGNTDSESNSTSSSSNSNSSSSKISSAISTTISKNSLMFAIFNSILVVSFFLSLL</sequence>
<organism evidence="4 6">
    <name type="scientific">Smittium culicis</name>
    <dbReference type="NCBI Taxonomy" id="133412"/>
    <lineage>
        <taxon>Eukaryota</taxon>
        <taxon>Fungi</taxon>
        <taxon>Fungi incertae sedis</taxon>
        <taxon>Zoopagomycota</taxon>
        <taxon>Kickxellomycotina</taxon>
        <taxon>Harpellomycetes</taxon>
        <taxon>Harpellales</taxon>
        <taxon>Legeriomycetaceae</taxon>
        <taxon>Smittium</taxon>
    </lineage>
</organism>
<evidence type="ECO:0000313" key="6">
    <source>
        <dbReference type="Proteomes" id="UP000187429"/>
    </source>
</evidence>
<comment type="caution">
    <text evidence="4">The sequence shown here is derived from an EMBL/GenBank/DDBJ whole genome shotgun (WGS) entry which is preliminary data.</text>
</comment>
<evidence type="ECO:0000313" key="5">
    <source>
        <dbReference type="EMBL" id="OMJ14246.1"/>
    </source>
</evidence>
<reference evidence="4" key="2">
    <citation type="submission" date="2017-01" db="EMBL/GenBank/DDBJ databases">
        <authorList>
            <person name="Mah S.A."/>
            <person name="Swanson W.J."/>
            <person name="Moy G.W."/>
            <person name="Vacquier V.D."/>
        </authorList>
    </citation>
    <scope>NUCLEOTIDE SEQUENCE [LARGE SCALE GENOMIC DNA]</scope>
    <source>
        <strain evidence="4">ID-206-W2</strain>
    </source>
</reference>
<dbReference type="InterPro" id="IPR043504">
    <property type="entry name" value="Peptidase_S1_PA_chymotrypsin"/>
</dbReference>
<gene>
    <name evidence="4" type="ORF">AYI69_g11182</name>
    <name evidence="5" type="ORF">AYI69_g8671</name>
</gene>
<protein>
    <recommendedName>
        <fullName evidence="3">Peptidase S1 domain-containing protein</fullName>
    </recommendedName>
</protein>
<reference evidence="6" key="1">
    <citation type="submission" date="2017-01" db="EMBL/GenBank/DDBJ databases">
        <authorList>
            <person name="Wang Y."/>
            <person name="White M."/>
            <person name="Kvist S."/>
            <person name="Moncalvo J.-M."/>
        </authorList>
    </citation>
    <scope>NUCLEOTIDE SEQUENCE [LARGE SCALE GENOMIC DNA]</scope>
    <source>
        <strain evidence="6">ID-206-W2</strain>
    </source>
</reference>
<dbReference type="GO" id="GO:0006508">
    <property type="term" value="P:proteolysis"/>
    <property type="evidence" value="ECO:0007669"/>
    <property type="project" value="InterPro"/>
</dbReference>
<feature type="signal peptide" evidence="2">
    <location>
        <begin position="1"/>
        <end position="20"/>
    </location>
</feature>
<name>A0A1R1X0K6_9FUNG</name>
<dbReference type="InterPro" id="IPR001254">
    <property type="entry name" value="Trypsin_dom"/>
</dbReference>
<accession>A0A1R1X0K6</accession>
<dbReference type="Gene3D" id="2.40.10.10">
    <property type="entry name" value="Trypsin-like serine proteases"/>
    <property type="match status" value="1"/>
</dbReference>
<proteinExistence type="predicted"/>
<keyword evidence="6" id="KW-1185">Reference proteome</keyword>
<dbReference type="InterPro" id="IPR009003">
    <property type="entry name" value="Peptidase_S1_PA"/>
</dbReference>
<dbReference type="OrthoDB" id="5550564at2759"/>
<evidence type="ECO:0000259" key="3">
    <source>
        <dbReference type="Pfam" id="PF00089"/>
    </source>
</evidence>
<evidence type="ECO:0000256" key="1">
    <source>
        <dbReference type="SAM" id="MobiDB-lite"/>
    </source>
</evidence>
<dbReference type="EMBL" id="LSSM01007470">
    <property type="protein sequence ID" value="OMJ08137.1"/>
    <property type="molecule type" value="Genomic_DNA"/>
</dbReference>
<dbReference type="Proteomes" id="UP000187429">
    <property type="component" value="Unassembled WGS sequence"/>
</dbReference>
<evidence type="ECO:0000313" key="4">
    <source>
        <dbReference type="EMBL" id="OMJ08137.1"/>
    </source>
</evidence>
<dbReference type="EMBL" id="LSSM01004729">
    <property type="protein sequence ID" value="OMJ14246.1"/>
    <property type="molecule type" value="Genomic_DNA"/>
</dbReference>
<feature type="domain" description="Peptidase S1" evidence="3">
    <location>
        <begin position="66"/>
        <end position="211"/>
    </location>
</feature>
<dbReference type="GO" id="GO:0004252">
    <property type="term" value="F:serine-type endopeptidase activity"/>
    <property type="evidence" value="ECO:0007669"/>
    <property type="project" value="InterPro"/>
</dbReference>
<evidence type="ECO:0000256" key="2">
    <source>
        <dbReference type="SAM" id="SignalP"/>
    </source>
</evidence>
<dbReference type="AlphaFoldDB" id="A0A1R1X0K6"/>